<dbReference type="Pfam" id="PF00106">
    <property type="entry name" value="adh_short"/>
    <property type="match status" value="1"/>
</dbReference>
<feature type="compositionally biased region" description="Basic and acidic residues" evidence="3">
    <location>
        <begin position="373"/>
        <end position="393"/>
    </location>
</feature>
<organism evidence="6">
    <name type="scientific">Spathaspora passalidarum (strain NRRL Y-27907 / 11-Y1)</name>
    <dbReference type="NCBI Taxonomy" id="619300"/>
    <lineage>
        <taxon>Eukaryota</taxon>
        <taxon>Fungi</taxon>
        <taxon>Dikarya</taxon>
        <taxon>Ascomycota</taxon>
        <taxon>Saccharomycotina</taxon>
        <taxon>Pichiomycetes</taxon>
        <taxon>Debaryomycetaceae</taxon>
        <taxon>Spathaspora</taxon>
    </lineage>
</organism>
<dbReference type="KEGG" id="spaa:SPAPADRAFT_156088"/>
<dbReference type="STRING" id="619300.G3AT50"/>
<dbReference type="GeneID" id="18871041"/>
<dbReference type="InterPro" id="IPR002347">
    <property type="entry name" value="SDR_fam"/>
</dbReference>
<name>G3AT50_SPAPN</name>
<keyword evidence="4" id="KW-0812">Transmembrane</keyword>
<evidence type="ECO:0000256" key="3">
    <source>
        <dbReference type="SAM" id="MobiDB-lite"/>
    </source>
</evidence>
<keyword evidence="4" id="KW-1133">Transmembrane helix</keyword>
<feature type="compositionally biased region" description="Basic residues" evidence="3">
    <location>
        <begin position="435"/>
        <end position="445"/>
    </location>
</feature>
<evidence type="ECO:0000313" key="6">
    <source>
        <dbReference type="Proteomes" id="UP000000709"/>
    </source>
</evidence>
<dbReference type="SUPFAM" id="SSF51735">
    <property type="entry name" value="NAD(P)-binding Rossmann-fold domains"/>
    <property type="match status" value="1"/>
</dbReference>
<dbReference type="PANTHER" id="PTHR24320:SF285">
    <property type="entry name" value="RETINOL DEHYDROGENASE 14"/>
    <property type="match status" value="1"/>
</dbReference>
<dbReference type="Gene3D" id="3.40.50.720">
    <property type="entry name" value="NAD(P)-binding Rossmann-like Domain"/>
    <property type="match status" value="1"/>
</dbReference>
<dbReference type="EMBL" id="GL996504">
    <property type="protein sequence ID" value="EGW30813.1"/>
    <property type="molecule type" value="Genomic_DNA"/>
</dbReference>
<gene>
    <name evidence="5" type="ORF">SPAPADRAFT_156088</name>
</gene>
<evidence type="ECO:0000256" key="2">
    <source>
        <dbReference type="ARBA" id="ARBA00023002"/>
    </source>
</evidence>
<feature type="transmembrane region" description="Helical" evidence="4">
    <location>
        <begin position="282"/>
        <end position="302"/>
    </location>
</feature>
<keyword evidence="4" id="KW-0472">Membrane</keyword>
<evidence type="ECO:0000256" key="4">
    <source>
        <dbReference type="SAM" id="Phobius"/>
    </source>
</evidence>
<dbReference type="HOGENOM" id="CLU_010194_44_1_1"/>
<dbReference type="GO" id="GO:0016491">
    <property type="term" value="F:oxidoreductase activity"/>
    <property type="evidence" value="ECO:0007669"/>
    <property type="project" value="UniProtKB-KW"/>
</dbReference>
<feature type="region of interest" description="Disordered" evidence="3">
    <location>
        <begin position="424"/>
        <end position="445"/>
    </location>
</feature>
<keyword evidence="2" id="KW-0560">Oxidoreductase</keyword>
<comment type="similarity">
    <text evidence="1">Belongs to the short-chain dehydrogenases/reductases (SDR) family.</text>
</comment>
<feature type="region of interest" description="Disordered" evidence="3">
    <location>
        <begin position="373"/>
        <end position="399"/>
    </location>
</feature>
<protein>
    <recommendedName>
        <fullName evidence="7">Ketoreductase (KR) domain-containing protein</fullName>
    </recommendedName>
</protein>
<dbReference type="eggNOG" id="KOG1208">
    <property type="taxonomic scope" value="Eukaryota"/>
</dbReference>
<dbReference type="InParanoid" id="G3AT50"/>
<evidence type="ECO:0008006" key="7">
    <source>
        <dbReference type="Google" id="ProtNLM"/>
    </source>
</evidence>
<proteinExistence type="inferred from homology"/>
<dbReference type="OMA" id="NIEDPLW"/>
<dbReference type="InterPro" id="IPR036291">
    <property type="entry name" value="NAD(P)-bd_dom_sf"/>
</dbReference>
<sequence>MPVNFLTSVFFEGPQVIPYWEQIKEYGPTVIPIGVSLAALKYYFRGSTNTWERDMHGKVFIVTGGTSGLGQQIIYELGTRGAQLILLTRRTNDAWLAEYIEDMRDRCNNPLIFAEECDLASLYSVRKFATSWLDNTPPRRLDGVICCAAECIPRGKPRQITTDGVERQIGVNYLGHYQLLTLIAPSLRVQPPDRDVRVVIATCSSQNLGDVDEQDLLWDKKRYPSTQPWKVYGTSKLLLGLFAREFQSQLMTYERKDLTPCNVRVNLVNPGLLRSPSMRRTLSMGTVWGLILYLLMYPIWWLCLKSLNQGAQSFYFALFAPMLMKIDGGVSIQECKINTKVRKEYSDEELCKRVFEQTEKLIKELETRSAIERKKNTTKEEQEKEGKKKRDLAVKPTTTDELQSKLDVLRSSIGKELPLFPDESALKASGVTKSNVKKRGGSKKA</sequence>
<dbReference type="RefSeq" id="XP_007376846.1">
    <property type="nucleotide sequence ID" value="XM_007376784.1"/>
</dbReference>
<dbReference type="PRINTS" id="PR00081">
    <property type="entry name" value="GDHRDH"/>
</dbReference>
<keyword evidence="6" id="KW-1185">Reference proteome</keyword>
<dbReference type="PANTHER" id="PTHR24320">
    <property type="entry name" value="RETINOL DEHYDROGENASE"/>
    <property type="match status" value="1"/>
</dbReference>
<dbReference type="Proteomes" id="UP000000709">
    <property type="component" value="Unassembled WGS sequence"/>
</dbReference>
<evidence type="ECO:0000313" key="5">
    <source>
        <dbReference type="EMBL" id="EGW30813.1"/>
    </source>
</evidence>
<dbReference type="FunCoup" id="G3AT50">
    <property type="interactions" value="95"/>
</dbReference>
<dbReference type="OrthoDB" id="191979at2759"/>
<reference evidence="5 6" key="1">
    <citation type="journal article" date="2011" name="Proc. Natl. Acad. Sci. U.S.A.">
        <title>Comparative genomics of xylose-fermenting fungi for enhanced biofuel production.</title>
        <authorList>
            <person name="Wohlbach D.J."/>
            <person name="Kuo A."/>
            <person name="Sato T.K."/>
            <person name="Potts K.M."/>
            <person name="Salamov A.A."/>
            <person name="LaButti K.M."/>
            <person name="Sun H."/>
            <person name="Clum A."/>
            <person name="Pangilinan J.L."/>
            <person name="Lindquist E.A."/>
            <person name="Lucas S."/>
            <person name="Lapidus A."/>
            <person name="Jin M."/>
            <person name="Gunawan C."/>
            <person name="Balan V."/>
            <person name="Dale B.E."/>
            <person name="Jeffries T.W."/>
            <person name="Zinkel R."/>
            <person name="Barry K.W."/>
            <person name="Grigoriev I.V."/>
            <person name="Gasch A.P."/>
        </authorList>
    </citation>
    <scope>NUCLEOTIDE SEQUENCE [LARGE SCALE GENOMIC DNA]</scope>
    <source>
        <strain evidence="6">NRRL Y-27907 / 11-Y1</strain>
    </source>
</reference>
<accession>G3AT50</accession>
<dbReference type="AlphaFoldDB" id="G3AT50"/>
<evidence type="ECO:0000256" key="1">
    <source>
        <dbReference type="ARBA" id="ARBA00006484"/>
    </source>
</evidence>